<reference evidence="3" key="1">
    <citation type="journal article" date="2014" name="Front. Microbiol.">
        <title>High frequency of phylogenetically diverse reductive dehalogenase-homologous genes in deep subseafloor sedimentary metagenomes.</title>
        <authorList>
            <person name="Kawai M."/>
            <person name="Futagami T."/>
            <person name="Toyoda A."/>
            <person name="Takaki Y."/>
            <person name="Nishi S."/>
            <person name="Hori S."/>
            <person name="Arai W."/>
            <person name="Tsubouchi T."/>
            <person name="Morono Y."/>
            <person name="Uchiyama I."/>
            <person name="Ito T."/>
            <person name="Fujiyama A."/>
            <person name="Inagaki F."/>
            <person name="Takami H."/>
        </authorList>
    </citation>
    <scope>NUCLEOTIDE SEQUENCE</scope>
    <source>
        <strain evidence="3">Expedition CK06-06</strain>
    </source>
</reference>
<dbReference type="PANTHER" id="PTHR37840">
    <property type="entry name" value="L-FUCOSE ISOMERASE"/>
    <property type="match status" value="1"/>
</dbReference>
<dbReference type="SUPFAM" id="SSF50443">
    <property type="entry name" value="FucI/AraA C-terminal domain-like"/>
    <property type="match status" value="1"/>
</dbReference>
<dbReference type="GO" id="GO:0005737">
    <property type="term" value="C:cytoplasm"/>
    <property type="evidence" value="ECO:0007669"/>
    <property type="project" value="InterPro"/>
</dbReference>
<evidence type="ECO:0000256" key="1">
    <source>
        <dbReference type="ARBA" id="ARBA00023235"/>
    </source>
</evidence>
<comment type="caution">
    <text evidence="3">The sequence shown here is derived from an EMBL/GenBank/DDBJ whole genome shotgun (WGS) entry which is preliminary data.</text>
</comment>
<dbReference type="EMBL" id="BARU01034902">
    <property type="protein sequence ID" value="GAH68946.1"/>
    <property type="molecule type" value="Genomic_DNA"/>
</dbReference>
<keyword evidence="2" id="KW-0119">Carbohydrate metabolism</keyword>
<dbReference type="GO" id="GO:0008790">
    <property type="term" value="F:arabinose isomerase activity"/>
    <property type="evidence" value="ECO:0007669"/>
    <property type="project" value="TreeGrafter"/>
</dbReference>
<dbReference type="InterPro" id="IPR005763">
    <property type="entry name" value="Fucose_isomerase"/>
</dbReference>
<organism evidence="3">
    <name type="scientific">marine sediment metagenome</name>
    <dbReference type="NCBI Taxonomy" id="412755"/>
    <lineage>
        <taxon>unclassified sequences</taxon>
        <taxon>metagenomes</taxon>
        <taxon>ecological metagenomes</taxon>
    </lineage>
</organism>
<dbReference type="GO" id="GO:0042355">
    <property type="term" value="P:L-fucose catabolic process"/>
    <property type="evidence" value="ECO:0007669"/>
    <property type="project" value="TreeGrafter"/>
</dbReference>
<dbReference type="GO" id="GO:0019571">
    <property type="term" value="P:D-arabinose catabolic process"/>
    <property type="evidence" value="ECO:0007669"/>
    <property type="project" value="TreeGrafter"/>
</dbReference>
<proteinExistence type="predicted"/>
<name>X1HFI7_9ZZZZ</name>
<evidence type="ECO:0000256" key="2">
    <source>
        <dbReference type="ARBA" id="ARBA00023277"/>
    </source>
</evidence>
<accession>X1HFI7</accession>
<sequence>LPFATEADVQGLLTMLFMTYLSGGNPPLFMDFRKVWEAWEIKELAAKIGVKKLDKKADYCCKGLVDGDNSGSAAFDWAAEPGASIKKIMDGVGMPLADESYFPGGGNSVTFMTPGGIEGIAARCAYSNATGLFSMIWDEARTTEVPKELAQAMCELTTPTWPHTFVVPKYASMTEYKQYPPANHFHMTWNLPVARLQHWMDLTAVLSVTPWAARPKFIEGTDRPQPLVHLLNGGEDAFKLLSVRR</sequence>
<dbReference type="InterPro" id="IPR004216">
    <property type="entry name" value="Fuc/Ara_isomerase_C"/>
</dbReference>
<protein>
    <submittedName>
        <fullName evidence="3">Uncharacterized protein</fullName>
    </submittedName>
</protein>
<keyword evidence="1" id="KW-0413">Isomerase</keyword>
<dbReference type="Gene3D" id="3.20.14.10">
    <property type="entry name" value="L-fucose/L-arabinose isomerase, C-terminal"/>
    <property type="match status" value="1"/>
</dbReference>
<dbReference type="GO" id="GO:0030145">
    <property type="term" value="F:manganese ion binding"/>
    <property type="evidence" value="ECO:0007669"/>
    <property type="project" value="InterPro"/>
</dbReference>
<dbReference type="AlphaFoldDB" id="X1HFI7"/>
<gene>
    <name evidence="3" type="ORF">S03H2_54721</name>
</gene>
<feature type="non-terminal residue" evidence="3">
    <location>
        <position position="1"/>
    </location>
</feature>
<evidence type="ECO:0000313" key="3">
    <source>
        <dbReference type="EMBL" id="GAH68946.1"/>
    </source>
</evidence>
<dbReference type="GO" id="GO:0008736">
    <property type="term" value="F:L-fucose isomerase activity"/>
    <property type="evidence" value="ECO:0007669"/>
    <property type="project" value="InterPro"/>
</dbReference>
<dbReference type="InterPro" id="IPR038393">
    <property type="entry name" value="Fuc_iso_dom3_sf"/>
</dbReference>
<dbReference type="PANTHER" id="PTHR37840:SF1">
    <property type="entry name" value="L-FUCOSE ISOMERASE"/>
    <property type="match status" value="1"/>
</dbReference>